<organism evidence="3 4">
    <name type="scientific">Methylomonas paludis</name>
    <dbReference type="NCBI Taxonomy" id="1173101"/>
    <lineage>
        <taxon>Bacteria</taxon>
        <taxon>Pseudomonadati</taxon>
        <taxon>Pseudomonadota</taxon>
        <taxon>Gammaproteobacteria</taxon>
        <taxon>Methylococcales</taxon>
        <taxon>Methylococcaceae</taxon>
        <taxon>Methylomonas</taxon>
    </lineage>
</organism>
<keyword evidence="2" id="KW-0812">Transmembrane</keyword>
<protein>
    <submittedName>
        <fullName evidence="3">Efflux transporter outer membrane subunit</fullName>
    </submittedName>
</protein>
<dbReference type="GO" id="GO:0009279">
    <property type="term" value="C:cell outer membrane"/>
    <property type="evidence" value="ECO:0007669"/>
    <property type="project" value="UniProtKB-SubCell"/>
</dbReference>
<keyword evidence="2" id="KW-0472">Membrane</keyword>
<dbReference type="NCBIfam" id="TIGR01845">
    <property type="entry name" value="outer_NodT"/>
    <property type="match status" value="1"/>
</dbReference>
<accession>A0A975MRK0</accession>
<name>A0A975MRK0_9GAMM</name>
<dbReference type="AlphaFoldDB" id="A0A975MRK0"/>
<dbReference type="GO" id="GO:0015562">
    <property type="term" value="F:efflux transmembrane transporter activity"/>
    <property type="evidence" value="ECO:0007669"/>
    <property type="project" value="InterPro"/>
</dbReference>
<reference evidence="3" key="1">
    <citation type="submission" date="2021-04" db="EMBL/GenBank/DDBJ databases">
        <title>Draft genome sequence data of methanotrophic Methylovulum sp. strain S1L and Methylomonas sp. strain S2AM isolated from boreal lake water columns.</title>
        <authorList>
            <person name="Rissanen A.J."/>
            <person name="Mangayil R."/>
            <person name="Svenning M.M."/>
            <person name="Khanongnuch R."/>
        </authorList>
    </citation>
    <scope>NUCLEOTIDE SEQUENCE</scope>
    <source>
        <strain evidence="3">S2AM</strain>
    </source>
</reference>
<evidence type="ECO:0000256" key="2">
    <source>
        <dbReference type="RuleBase" id="RU362097"/>
    </source>
</evidence>
<dbReference type="PANTHER" id="PTHR30203:SF32">
    <property type="entry name" value="CATION EFFLUX SYSTEM PROTEIN CUSC"/>
    <property type="match status" value="1"/>
</dbReference>
<dbReference type="PROSITE" id="PS51257">
    <property type="entry name" value="PROKAR_LIPOPROTEIN"/>
    <property type="match status" value="1"/>
</dbReference>
<dbReference type="EMBL" id="CP073754">
    <property type="protein sequence ID" value="QWF72236.1"/>
    <property type="molecule type" value="Genomic_DNA"/>
</dbReference>
<dbReference type="SUPFAM" id="SSF56954">
    <property type="entry name" value="Outer membrane efflux proteins (OEP)"/>
    <property type="match status" value="1"/>
</dbReference>
<dbReference type="Gene3D" id="2.20.200.10">
    <property type="entry name" value="Outer membrane efflux proteins (OEP)"/>
    <property type="match status" value="1"/>
</dbReference>
<dbReference type="PANTHER" id="PTHR30203">
    <property type="entry name" value="OUTER MEMBRANE CATION EFFLUX PROTEIN"/>
    <property type="match status" value="1"/>
</dbReference>
<dbReference type="Gene3D" id="1.20.1600.10">
    <property type="entry name" value="Outer membrane efflux proteins (OEP)"/>
    <property type="match status" value="1"/>
</dbReference>
<dbReference type="InterPro" id="IPR010131">
    <property type="entry name" value="MdtP/NodT-like"/>
</dbReference>
<dbReference type="InterPro" id="IPR003423">
    <property type="entry name" value="OMP_efflux"/>
</dbReference>
<evidence type="ECO:0000313" key="4">
    <source>
        <dbReference type="Proteomes" id="UP000676649"/>
    </source>
</evidence>
<sequence length="494" mass="53340">MKMLISLCKRQRIQRLGTASLTALLSACTVGPDYHAPQPVMPEHWLETTAPAADAGSDLSAWWHGFNDERLNRLVERVLQNNLDLKAATARIQTARAERLATDAKSWPTINASTAYQRQRISPNALLGALGSIQGGSQTKSSSLLSTLGPIGQPFSLFQAGFDSSWELDLFGSISRQQEVAAANADAIIENLHDVQLSLAAETARLYLELSAQQAQLVIAEDRVKTQTELYRLAAASYQEGMVTALDVQQAKAEQETAESSLAPLTAQLKNTRHALALLSGLPPGGLETELAGVPAVIPMPPVIQPGMPADLLRRRPDIRQAERSVASASAAIGAAVAEMFPKLTLTGTAGFQSQDLSNFTNMSSGFYGFGPRLSLPIFQAGRLKANVEAQEARHQEALAAYDKSVLTALKEVEDGLATIQGEHSRRLALEQAEQTARQAAETALAYYSEGETNLQSVLDSRRVWHNAREQLVQSRSNWATAHVALFKALGGGW</sequence>
<comment type="subcellular location">
    <subcellularLocation>
        <location evidence="2">Cell outer membrane</location>
        <topology evidence="2">Lipid-anchor</topology>
    </subcellularLocation>
</comment>
<evidence type="ECO:0000256" key="1">
    <source>
        <dbReference type="ARBA" id="ARBA00007613"/>
    </source>
</evidence>
<comment type="similarity">
    <text evidence="1 2">Belongs to the outer membrane factor (OMF) (TC 1.B.17) family.</text>
</comment>
<keyword evidence="4" id="KW-1185">Reference proteome</keyword>
<keyword evidence="2" id="KW-0449">Lipoprotein</keyword>
<keyword evidence="2" id="KW-1134">Transmembrane beta strand</keyword>
<dbReference type="Proteomes" id="UP000676649">
    <property type="component" value="Chromosome"/>
</dbReference>
<dbReference type="RefSeq" id="WP_215584526.1">
    <property type="nucleotide sequence ID" value="NZ_CP073754.1"/>
</dbReference>
<keyword evidence="2" id="KW-0564">Palmitate</keyword>
<gene>
    <name evidence="3" type="ORF">KEF85_07245</name>
</gene>
<evidence type="ECO:0000313" key="3">
    <source>
        <dbReference type="EMBL" id="QWF72236.1"/>
    </source>
</evidence>
<dbReference type="KEGG" id="mpad:KEF85_07245"/>
<dbReference type="Pfam" id="PF02321">
    <property type="entry name" value="OEP"/>
    <property type="match status" value="2"/>
</dbReference>
<proteinExistence type="inferred from homology"/>